<gene>
    <name evidence="1" type="ORF">PAECIP111802_01371</name>
</gene>
<proteinExistence type="predicted"/>
<name>A0ABM8VDG5_9BACL</name>
<dbReference type="EMBL" id="CAJVCE010000003">
    <property type="protein sequence ID" value="CAG7627611.1"/>
    <property type="molecule type" value="Genomic_DNA"/>
</dbReference>
<comment type="caution">
    <text evidence="1">The sequence shown here is derived from an EMBL/GenBank/DDBJ whole genome shotgun (WGS) entry which is preliminary data.</text>
</comment>
<evidence type="ECO:0000313" key="1">
    <source>
        <dbReference type="EMBL" id="CAG7627611.1"/>
    </source>
</evidence>
<organism evidence="1 2">
    <name type="scientific">Paenibacillus allorhizosphaerae</name>
    <dbReference type="NCBI Taxonomy" id="2849866"/>
    <lineage>
        <taxon>Bacteria</taxon>
        <taxon>Bacillati</taxon>
        <taxon>Bacillota</taxon>
        <taxon>Bacilli</taxon>
        <taxon>Bacillales</taxon>
        <taxon>Paenibacillaceae</taxon>
        <taxon>Paenibacillus</taxon>
    </lineage>
</organism>
<sequence length="38" mass="4023">MTQQHIVAQVSEIPPGIVKLVEVGGRSIGRSSHGNQIV</sequence>
<evidence type="ECO:0000313" key="2">
    <source>
        <dbReference type="Proteomes" id="UP000730618"/>
    </source>
</evidence>
<reference evidence="1 2" key="1">
    <citation type="submission" date="2021-06" db="EMBL/GenBank/DDBJ databases">
        <authorList>
            <person name="Criscuolo A."/>
        </authorList>
    </citation>
    <scope>NUCLEOTIDE SEQUENCE [LARGE SCALE GENOMIC DNA]</scope>
    <source>
        <strain evidence="2">CIP 111802</strain>
    </source>
</reference>
<accession>A0ABM8VDG5</accession>
<dbReference type="Proteomes" id="UP000730618">
    <property type="component" value="Unassembled WGS sequence"/>
</dbReference>
<keyword evidence="2" id="KW-1185">Reference proteome</keyword>
<protein>
    <submittedName>
        <fullName evidence="1">Uncharacterized protein</fullName>
    </submittedName>
</protein>